<dbReference type="RefSeq" id="WP_073608662.1">
    <property type="nucleotide sequence ID" value="NZ_MRCG01000008.1"/>
</dbReference>
<gene>
    <name evidence="2" type="ORF">NIES30_11995</name>
</gene>
<dbReference type="SUPFAM" id="SSF88723">
    <property type="entry name" value="PIN domain-like"/>
    <property type="match status" value="1"/>
</dbReference>
<accession>A0A1U7J4Y5</accession>
<dbReference type="Proteomes" id="UP000185557">
    <property type="component" value="Unassembled WGS sequence"/>
</dbReference>
<dbReference type="Pfam" id="PF01850">
    <property type="entry name" value="PIN"/>
    <property type="match status" value="1"/>
</dbReference>
<feature type="domain" description="PIN" evidence="1">
    <location>
        <begin position="8"/>
        <end position="126"/>
    </location>
</feature>
<dbReference type="InterPro" id="IPR029060">
    <property type="entry name" value="PIN-like_dom_sf"/>
</dbReference>
<protein>
    <recommendedName>
        <fullName evidence="1">PIN domain-containing protein</fullName>
    </recommendedName>
</protein>
<evidence type="ECO:0000313" key="2">
    <source>
        <dbReference type="EMBL" id="OKH47703.1"/>
    </source>
</evidence>
<proteinExistence type="predicted"/>
<dbReference type="CDD" id="cd18692">
    <property type="entry name" value="PIN_VapC-like"/>
    <property type="match status" value="1"/>
</dbReference>
<evidence type="ECO:0000313" key="3">
    <source>
        <dbReference type="Proteomes" id="UP000185557"/>
    </source>
</evidence>
<comment type="caution">
    <text evidence="2">The sequence shown here is derived from an EMBL/GenBank/DDBJ whole genome shotgun (WGS) entry which is preliminary data.</text>
</comment>
<dbReference type="AlphaFoldDB" id="A0A1U7J4Y5"/>
<reference evidence="2 3" key="1">
    <citation type="submission" date="2016-11" db="EMBL/GenBank/DDBJ databases">
        <title>Draft Genome Sequences of Nine Cyanobacterial Strains from Diverse Habitats.</title>
        <authorList>
            <person name="Zhu T."/>
            <person name="Hou S."/>
            <person name="Lu X."/>
            <person name="Hess W.R."/>
        </authorList>
    </citation>
    <scope>NUCLEOTIDE SEQUENCE [LARGE SCALE GENOMIC DNA]</scope>
    <source>
        <strain evidence="2 3">NIES-30</strain>
    </source>
</reference>
<dbReference type="Gene3D" id="3.40.50.1010">
    <property type="entry name" value="5'-nuclease"/>
    <property type="match status" value="1"/>
</dbReference>
<evidence type="ECO:0000259" key="1">
    <source>
        <dbReference type="Pfam" id="PF01850"/>
    </source>
</evidence>
<keyword evidence="3" id="KW-1185">Reference proteome</keyword>
<dbReference type="EMBL" id="MRCG01000008">
    <property type="protein sequence ID" value="OKH47703.1"/>
    <property type="molecule type" value="Genomic_DNA"/>
</dbReference>
<dbReference type="OrthoDB" id="13900at2"/>
<dbReference type="STRING" id="549789.NIES30_11995"/>
<sequence length="144" mass="16197">MTATSKTYFLDSNIWLYALLKNRQPTPEDFHKAQVSNDLIDAPGVVISIQVVNEVCVNLTKKARFNESQVQSLIQDFYNGCRVIASDQALLTLASETRDRYSLSFWDGLIVAAALTANVATLYSEDMQNNLRVFDQLTITNPFL</sequence>
<organism evidence="2 3">
    <name type="scientific">Phormidium tenue NIES-30</name>
    <dbReference type="NCBI Taxonomy" id="549789"/>
    <lineage>
        <taxon>Bacteria</taxon>
        <taxon>Bacillati</taxon>
        <taxon>Cyanobacteriota</taxon>
        <taxon>Cyanophyceae</taxon>
        <taxon>Oscillatoriophycideae</taxon>
        <taxon>Oscillatoriales</taxon>
        <taxon>Oscillatoriaceae</taxon>
        <taxon>Phormidium</taxon>
    </lineage>
</organism>
<dbReference type="InterPro" id="IPR002716">
    <property type="entry name" value="PIN_dom"/>
</dbReference>
<name>A0A1U7J4Y5_9CYAN</name>